<evidence type="ECO:0000313" key="1">
    <source>
        <dbReference type="EMBL" id="KGJ54394.1"/>
    </source>
</evidence>
<proteinExistence type="predicted"/>
<dbReference type="NCBIfam" id="TIGR02892">
    <property type="entry name" value="spore_yabP"/>
    <property type="match status" value="1"/>
</dbReference>
<dbReference type="InterPro" id="IPR038705">
    <property type="entry name" value="YabP_sf"/>
</dbReference>
<dbReference type="Proteomes" id="UP000604383">
    <property type="component" value="Unassembled WGS sequence"/>
</dbReference>
<protein>
    <submittedName>
        <fullName evidence="1 2">Sporulation protein</fullName>
    </submittedName>
</protein>
<evidence type="ECO:0000313" key="2">
    <source>
        <dbReference type="EMBL" id="MCR0233353.1"/>
    </source>
</evidence>
<dbReference type="Proteomes" id="UP001203972">
    <property type="component" value="Unassembled WGS sequence"/>
</dbReference>
<sequence length="100" mass="11275">MEDNISNPLRFETNPYHNVIIKDRKVMELTGVKQIDSFDSSEFLLETAQGWMVIQGKDLTLGKLDTERGDVVIRGVIEALSYVSNKKGNGKESVISKIFK</sequence>
<dbReference type="PIRSF" id="PIRSF011576">
    <property type="entry name" value="YabP"/>
    <property type="match status" value="1"/>
</dbReference>
<accession>A0A099I8W6</accession>
<dbReference type="EMBL" id="JQIF01000017">
    <property type="protein sequence ID" value="KGJ54394.1"/>
    <property type="molecule type" value="Genomic_DNA"/>
</dbReference>
<dbReference type="GO" id="GO:0030435">
    <property type="term" value="P:sporulation resulting in formation of a cellular spore"/>
    <property type="evidence" value="ECO:0007669"/>
    <property type="project" value="InterPro"/>
</dbReference>
<dbReference type="Pfam" id="PF07873">
    <property type="entry name" value="YabP"/>
    <property type="match status" value="1"/>
</dbReference>
<reference evidence="3" key="3">
    <citation type="journal article" date="2019" name="Nat. Med.">
        <title>A library of human gut bacterial isolates paired with longitudinal multiomics data enables mechanistic microbiome research.</title>
        <authorList>
            <person name="Poyet M."/>
            <person name="Groussin M."/>
            <person name="Gibbons S.M."/>
            <person name="Avila-Pacheco J."/>
            <person name="Jiang X."/>
            <person name="Kearney S.M."/>
            <person name="Perrotta A.R."/>
            <person name="Berdy B."/>
            <person name="Zhao S."/>
            <person name="Lieberman T.D."/>
            <person name="Swanson P.K."/>
            <person name="Smith M."/>
            <person name="Roesemann S."/>
            <person name="Alexander J.E."/>
            <person name="Rich S.A."/>
            <person name="Livny J."/>
            <person name="Vlamakis H."/>
            <person name="Clish C."/>
            <person name="Bullock K."/>
            <person name="Deik A."/>
            <person name="Scott J."/>
            <person name="Pierce K.A."/>
            <person name="Xavier R.J."/>
            <person name="Alm E.J."/>
        </authorList>
    </citation>
    <scope>NUCLEOTIDE SEQUENCE</scope>
    <source>
        <strain evidence="3">BIOML-A12</strain>
    </source>
</reference>
<reference evidence="4 6" key="2">
    <citation type="submission" date="2018-08" db="EMBL/GenBank/DDBJ databases">
        <title>A genome reference for cultivated species of the human gut microbiota.</title>
        <authorList>
            <person name="Zou Y."/>
            <person name="Xue W."/>
            <person name="Luo G."/>
        </authorList>
    </citation>
    <scope>NUCLEOTIDE SEQUENCE [LARGE SCALE GENOMIC DNA]</scope>
    <source>
        <strain evidence="4 6">OF01-2LB</strain>
    </source>
</reference>
<comment type="caution">
    <text evidence="1">The sequence shown here is derived from an EMBL/GenBank/DDBJ whole genome shotgun (WGS) entry which is preliminary data.</text>
</comment>
<dbReference type="RefSeq" id="WP_008816082.1">
    <property type="nucleotide sequence ID" value="NZ_AP025565.1"/>
</dbReference>
<dbReference type="InterPro" id="IPR012504">
    <property type="entry name" value="Spore_YabP"/>
</dbReference>
<gene>
    <name evidence="2" type="primary">yabP</name>
    <name evidence="1" type="ORF">CIAN88_04445</name>
    <name evidence="4" type="ORF">DXA38_13375</name>
    <name evidence="3" type="ORF">GT664_02120</name>
    <name evidence="2" type="ORF">MKC95_11310</name>
</gene>
<dbReference type="OrthoDB" id="9795125at2"/>
<dbReference type="InterPro" id="IPR022476">
    <property type="entry name" value="Spore_YabP/YqfC"/>
</dbReference>
<dbReference type="Proteomes" id="UP000030008">
    <property type="component" value="Unassembled WGS sequence"/>
</dbReference>
<dbReference type="AlphaFoldDB" id="A0A099I8W6"/>
<reference evidence="1 5" key="1">
    <citation type="submission" date="2014-08" db="EMBL/GenBank/DDBJ databases">
        <title>Clostridium innocuum, an unnegligible vancomycin-resistant pathogen causing extra-intestinal infections.</title>
        <authorList>
            <person name="Feng Y."/>
            <person name="Chiu C.-H."/>
        </authorList>
    </citation>
    <scope>NUCLEOTIDE SEQUENCE [LARGE SCALE GENOMIC DNA]</scope>
    <source>
        <strain evidence="1 5">AN88</strain>
    </source>
</reference>
<dbReference type="Proteomes" id="UP000260025">
    <property type="component" value="Unassembled WGS sequence"/>
</dbReference>
<dbReference type="EMBL" id="JAKTMA010000018">
    <property type="protein sequence ID" value="MCR0233353.1"/>
    <property type="molecule type" value="Genomic_DNA"/>
</dbReference>
<evidence type="ECO:0000313" key="6">
    <source>
        <dbReference type="Proteomes" id="UP000260025"/>
    </source>
</evidence>
<evidence type="ECO:0000313" key="5">
    <source>
        <dbReference type="Proteomes" id="UP000030008"/>
    </source>
</evidence>
<dbReference type="EMBL" id="WWTN01000002">
    <property type="protein sequence ID" value="MZH54574.1"/>
    <property type="molecule type" value="Genomic_DNA"/>
</dbReference>
<organism evidence="1 5">
    <name type="scientific">Clostridium innocuum</name>
    <dbReference type="NCBI Taxonomy" id="1522"/>
    <lineage>
        <taxon>Bacteria</taxon>
        <taxon>Bacillati</taxon>
        <taxon>Bacillota</taxon>
        <taxon>Clostridia</taxon>
        <taxon>Eubacteriales</taxon>
        <taxon>Clostridiaceae</taxon>
        <taxon>Clostridium</taxon>
    </lineage>
</organism>
<reference evidence="2" key="4">
    <citation type="journal article" date="2022" name="Clin. Infect. Dis.">
        <title>Association between Clostridium innocuum and antibiotic-associated diarrhea in adults and children: A cross-sectional study and comparative genomics analysis.</title>
        <authorList>
            <person name="Cherny K.E."/>
            <person name="Muscat E.B."/>
            <person name="Balaji A."/>
            <person name="Mukherjee J."/>
            <person name="Ozer E.A."/>
            <person name="Angarone M.P."/>
            <person name="Hauser A.R."/>
            <person name="Sichel J.S."/>
            <person name="Amponsah E."/>
            <person name="Kociolek L.K."/>
        </authorList>
    </citation>
    <scope>NUCLEOTIDE SEQUENCE</scope>
    <source>
        <strain evidence="2">NU1-AC-029v</strain>
    </source>
</reference>
<dbReference type="Gene3D" id="2.60.40.2000">
    <property type="match status" value="1"/>
</dbReference>
<name>A0A099I8W6_CLOIN</name>
<dbReference type="EMBL" id="QVEV01000020">
    <property type="protein sequence ID" value="RGC14507.1"/>
    <property type="molecule type" value="Genomic_DNA"/>
</dbReference>
<evidence type="ECO:0000313" key="3">
    <source>
        <dbReference type="EMBL" id="MZH54574.1"/>
    </source>
</evidence>
<evidence type="ECO:0000313" key="4">
    <source>
        <dbReference type="EMBL" id="RGC14507.1"/>
    </source>
</evidence>